<evidence type="ECO:0000313" key="2">
    <source>
        <dbReference type="Proteomes" id="UP000308600"/>
    </source>
</evidence>
<evidence type="ECO:0000313" key="1">
    <source>
        <dbReference type="EMBL" id="TFK61409.1"/>
    </source>
</evidence>
<gene>
    <name evidence="1" type="ORF">BDN72DRAFT_965192</name>
</gene>
<reference evidence="1 2" key="1">
    <citation type="journal article" date="2019" name="Nat. Ecol. Evol.">
        <title>Megaphylogeny resolves global patterns of mushroom evolution.</title>
        <authorList>
            <person name="Varga T."/>
            <person name="Krizsan K."/>
            <person name="Foldi C."/>
            <person name="Dima B."/>
            <person name="Sanchez-Garcia M."/>
            <person name="Sanchez-Ramirez S."/>
            <person name="Szollosi G.J."/>
            <person name="Szarkandi J.G."/>
            <person name="Papp V."/>
            <person name="Albert L."/>
            <person name="Andreopoulos W."/>
            <person name="Angelini C."/>
            <person name="Antonin V."/>
            <person name="Barry K.W."/>
            <person name="Bougher N.L."/>
            <person name="Buchanan P."/>
            <person name="Buyck B."/>
            <person name="Bense V."/>
            <person name="Catcheside P."/>
            <person name="Chovatia M."/>
            <person name="Cooper J."/>
            <person name="Damon W."/>
            <person name="Desjardin D."/>
            <person name="Finy P."/>
            <person name="Geml J."/>
            <person name="Haridas S."/>
            <person name="Hughes K."/>
            <person name="Justo A."/>
            <person name="Karasinski D."/>
            <person name="Kautmanova I."/>
            <person name="Kiss B."/>
            <person name="Kocsube S."/>
            <person name="Kotiranta H."/>
            <person name="LaButti K.M."/>
            <person name="Lechner B.E."/>
            <person name="Liimatainen K."/>
            <person name="Lipzen A."/>
            <person name="Lukacs Z."/>
            <person name="Mihaltcheva S."/>
            <person name="Morgado L.N."/>
            <person name="Niskanen T."/>
            <person name="Noordeloos M.E."/>
            <person name="Ohm R.A."/>
            <person name="Ortiz-Santana B."/>
            <person name="Ovrebo C."/>
            <person name="Racz N."/>
            <person name="Riley R."/>
            <person name="Savchenko A."/>
            <person name="Shiryaev A."/>
            <person name="Soop K."/>
            <person name="Spirin V."/>
            <person name="Szebenyi C."/>
            <person name="Tomsovsky M."/>
            <person name="Tulloss R.E."/>
            <person name="Uehling J."/>
            <person name="Grigoriev I.V."/>
            <person name="Vagvolgyi C."/>
            <person name="Papp T."/>
            <person name="Martin F.M."/>
            <person name="Miettinen O."/>
            <person name="Hibbett D.S."/>
            <person name="Nagy L.G."/>
        </authorList>
    </citation>
    <scope>NUCLEOTIDE SEQUENCE [LARGE SCALE GENOMIC DNA]</scope>
    <source>
        <strain evidence="1 2">NL-1719</strain>
    </source>
</reference>
<dbReference type="EMBL" id="ML208663">
    <property type="protein sequence ID" value="TFK61409.1"/>
    <property type="molecule type" value="Genomic_DNA"/>
</dbReference>
<dbReference type="Proteomes" id="UP000308600">
    <property type="component" value="Unassembled WGS sequence"/>
</dbReference>
<organism evidence="1 2">
    <name type="scientific">Pluteus cervinus</name>
    <dbReference type="NCBI Taxonomy" id="181527"/>
    <lineage>
        <taxon>Eukaryota</taxon>
        <taxon>Fungi</taxon>
        <taxon>Dikarya</taxon>
        <taxon>Basidiomycota</taxon>
        <taxon>Agaricomycotina</taxon>
        <taxon>Agaricomycetes</taxon>
        <taxon>Agaricomycetidae</taxon>
        <taxon>Agaricales</taxon>
        <taxon>Pluteineae</taxon>
        <taxon>Pluteaceae</taxon>
        <taxon>Pluteus</taxon>
    </lineage>
</organism>
<keyword evidence="2" id="KW-1185">Reference proteome</keyword>
<sequence>MLDCPRLPIELLEIVIEAARHDLPTLRGLSLVSQFFLVPCQRYIFRKIVLNPPSRIEENIPGTKMCSTLLDILRHNYVLCRYVQEIHFIQEYFSRLERSWLLDNVAEDILSVLSYSPIRSLSIIFPLAVYTPQRQWSNLSSGFRQSLYQTLHNPHFRHLTLSHIEFIPNHLPTHFPNITHLTLTTVTFSSKSGHWVTAQRNQNQTSSRLHHLELGYSPNARSGTQTTNPFSNIDTSQISSLVLSLPDTPRPTFQVTPLLQLRRLKVLHIHFTYSPRWSFLHTDGYKLDFTALTSLEELTFSGKPSERHDKRNLIFWDPEVKWCLSTYSSTRLKHLKIILKLGAINVETFLDDLQDTLTQLSCGLASAYEKSQEMLKDIEIRFETEDRMVLALRERATSLLSWKGCEGVLKVEFPHGFVPCLPYELC</sequence>
<accession>A0ACD3A7N5</accession>
<protein>
    <submittedName>
        <fullName evidence="1">Uncharacterized protein</fullName>
    </submittedName>
</protein>
<proteinExistence type="predicted"/>
<name>A0ACD3A7N5_9AGAR</name>